<feature type="compositionally biased region" description="Polar residues" evidence="7">
    <location>
        <begin position="13"/>
        <end position="27"/>
    </location>
</feature>
<dbReference type="OrthoDB" id="8068875at2759"/>
<evidence type="ECO:0000313" key="10">
    <source>
        <dbReference type="Proteomes" id="UP000756132"/>
    </source>
</evidence>
<evidence type="ECO:0000256" key="1">
    <source>
        <dbReference type="ARBA" id="ARBA00000885"/>
    </source>
</evidence>
<keyword evidence="5 6" id="KW-0833">Ubl conjugation pathway</keyword>
<dbReference type="GO" id="GO:0005634">
    <property type="term" value="C:nucleus"/>
    <property type="evidence" value="ECO:0007669"/>
    <property type="project" value="TreeGrafter"/>
</dbReference>
<dbReference type="EC" id="2.3.2.26" evidence="3"/>
<gene>
    <name evidence="9" type="ORF">CLAFUR5_06555</name>
</gene>
<dbReference type="SMART" id="SM00119">
    <property type="entry name" value="HECTc"/>
    <property type="match status" value="1"/>
</dbReference>
<dbReference type="RefSeq" id="XP_047762726.1">
    <property type="nucleotide sequence ID" value="XM_047905703.1"/>
</dbReference>
<reference evidence="9" key="2">
    <citation type="journal article" date="2022" name="Microb. Genom.">
        <title>A chromosome-scale genome assembly of the tomato pathogen Cladosporium fulvum reveals a compartmentalized genome architecture and the presence of a dispensable chromosome.</title>
        <authorList>
            <person name="Zaccaron A.Z."/>
            <person name="Chen L.H."/>
            <person name="Samaras A."/>
            <person name="Stergiopoulos I."/>
        </authorList>
    </citation>
    <scope>NUCLEOTIDE SEQUENCE</scope>
    <source>
        <strain evidence="9">Race5_Kim</strain>
    </source>
</reference>
<dbReference type="Gene3D" id="3.90.1750.10">
    <property type="entry name" value="Hect, E3 ligase catalytic domains"/>
    <property type="match status" value="1"/>
</dbReference>
<dbReference type="EMBL" id="CP090167">
    <property type="protein sequence ID" value="UJO18360.1"/>
    <property type="molecule type" value="Genomic_DNA"/>
</dbReference>
<dbReference type="Proteomes" id="UP000756132">
    <property type="component" value="Chromosome 5"/>
</dbReference>
<proteinExistence type="predicted"/>
<dbReference type="AlphaFoldDB" id="A0A9Q8P9J7"/>
<keyword evidence="4" id="KW-0808">Transferase</keyword>
<dbReference type="SUPFAM" id="SSF56204">
    <property type="entry name" value="Hect, E3 ligase catalytic domain"/>
    <property type="match status" value="1"/>
</dbReference>
<dbReference type="GO" id="GO:0005737">
    <property type="term" value="C:cytoplasm"/>
    <property type="evidence" value="ECO:0007669"/>
    <property type="project" value="TreeGrafter"/>
</dbReference>
<evidence type="ECO:0000256" key="5">
    <source>
        <dbReference type="ARBA" id="ARBA00022786"/>
    </source>
</evidence>
<dbReference type="GO" id="GO:0006511">
    <property type="term" value="P:ubiquitin-dependent protein catabolic process"/>
    <property type="evidence" value="ECO:0007669"/>
    <property type="project" value="TreeGrafter"/>
</dbReference>
<name>A0A9Q8P9J7_PASFU</name>
<protein>
    <recommendedName>
        <fullName evidence="3">HECT-type E3 ubiquitin transferase</fullName>
        <ecNumber evidence="3">2.3.2.26</ecNumber>
    </recommendedName>
</protein>
<dbReference type="PANTHER" id="PTHR11254:SF67">
    <property type="entry name" value="E3 UBIQUITIN-PROTEIN LIGASE HUWE1"/>
    <property type="match status" value="1"/>
</dbReference>
<evidence type="ECO:0000259" key="8">
    <source>
        <dbReference type="PROSITE" id="PS50237"/>
    </source>
</evidence>
<organism evidence="9 10">
    <name type="scientific">Passalora fulva</name>
    <name type="common">Tomato leaf mold</name>
    <name type="synonym">Cladosporium fulvum</name>
    <dbReference type="NCBI Taxonomy" id="5499"/>
    <lineage>
        <taxon>Eukaryota</taxon>
        <taxon>Fungi</taxon>
        <taxon>Dikarya</taxon>
        <taxon>Ascomycota</taxon>
        <taxon>Pezizomycotina</taxon>
        <taxon>Dothideomycetes</taxon>
        <taxon>Dothideomycetidae</taxon>
        <taxon>Mycosphaerellales</taxon>
        <taxon>Mycosphaerellaceae</taxon>
        <taxon>Fulvia</taxon>
    </lineage>
</organism>
<keyword evidence="10" id="KW-1185">Reference proteome</keyword>
<dbReference type="PANTHER" id="PTHR11254">
    <property type="entry name" value="HECT DOMAIN UBIQUITIN-PROTEIN LIGASE"/>
    <property type="match status" value="1"/>
</dbReference>
<dbReference type="GeneID" id="71986433"/>
<evidence type="ECO:0000256" key="2">
    <source>
        <dbReference type="ARBA" id="ARBA00004906"/>
    </source>
</evidence>
<dbReference type="PROSITE" id="PS50237">
    <property type="entry name" value="HECT"/>
    <property type="match status" value="1"/>
</dbReference>
<dbReference type="OMA" id="RMNIRTD"/>
<comment type="caution">
    <text evidence="6">Lacks conserved residue(s) required for the propagation of feature annotation.</text>
</comment>
<dbReference type="InterPro" id="IPR050409">
    <property type="entry name" value="E3_ubiq-protein_ligase"/>
</dbReference>
<reference evidence="9" key="1">
    <citation type="submission" date="2021-12" db="EMBL/GenBank/DDBJ databases">
        <authorList>
            <person name="Zaccaron A."/>
            <person name="Stergiopoulos I."/>
        </authorList>
    </citation>
    <scope>NUCLEOTIDE SEQUENCE</scope>
    <source>
        <strain evidence="9">Race5_Kim</strain>
    </source>
</reference>
<accession>A0A9Q8P9J7</accession>
<comment type="pathway">
    <text evidence="2">Protein modification; protein ubiquitination.</text>
</comment>
<dbReference type="GO" id="GO:0061630">
    <property type="term" value="F:ubiquitin protein ligase activity"/>
    <property type="evidence" value="ECO:0007669"/>
    <property type="project" value="UniProtKB-EC"/>
</dbReference>
<evidence type="ECO:0000256" key="7">
    <source>
        <dbReference type="SAM" id="MobiDB-lite"/>
    </source>
</evidence>
<dbReference type="Gene3D" id="3.30.2160.10">
    <property type="entry name" value="Hect, E3 ligase catalytic domain"/>
    <property type="match status" value="1"/>
</dbReference>
<dbReference type="Pfam" id="PF00632">
    <property type="entry name" value="HECT"/>
    <property type="match status" value="1"/>
</dbReference>
<dbReference type="InterPro" id="IPR035983">
    <property type="entry name" value="Hect_E3_ubiquitin_ligase"/>
</dbReference>
<evidence type="ECO:0000256" key="4">
    <source>
        <dbReference type="ARBA" id="ARBA00022679"/>
    </source>
</evidence>
<feature type="region of interest" description="Disordered" evidence="7">
    <location>
        <begin position="1"/>
        <end position="28"/>
    </location>
</feature>
<dbReference type="GO" id="GO:0000209">
    <property type="term" value="P:protein polyubiquitination"/>
    <property type="evidence" value="ECO:0007669"/>
    <property type="project" value="TreeGrafter"/>
</dbReference>
<evidence type="ECO:0000313" key="9">
    <source>
        <dbReference type="EMBL" id="UJO18360.1"/>
    </source>
</evidence>
<dbReference type="InterPro" id="IPR000569">
    <property type="entry name" value="HECT_dom"/>
</dbReference>
<sequence>MSTQDTDHATATGDAQQQTGPGDSAFTTKRDNLIRNLHEIGYMYERHLHRMNIRTDQAFLDSYKSLLYKTTNEIKNIQLDIRFHGRGPATVSEWFAIVFAQMFDPNFVLFTASLLEHGRVHPNSYSGINPEHLNFFKLAGRITGMAIRESEVLPRRLTKAMLRQIQGDEVKPLSTEDLMEDLKHVDEERYSTLTAMLESHEAYAIGKTFSINIDKFGVTETIDLVDNGRNIPVTGEHKEEYVRLVAEYVLERSVKDQLDTFAAVVHDVLPPESLLGWSEEELDRLFSGLWQRL</sequence>
<dbReference type="KEGG" id="ffu:CLAFUR5_06555"/>
<comment type="catalytic activity">
    <reaction evidence="1">
        <text>S-ubiquitinyl-[E2 ubiquitin-conjugating enzyme]-L-cysteine + [acceptor protein]-L-lysine = [E2 ubiquitin-conjugating enzyme]-L-cysteine + N(6)-ubiquitinyl-[acceptor protein]-L-lysine.</text>
        <dbReference type="EC" id="2.3.2.26"/>
    </reaction>
</comment>
<feature type="domain" description="HECT" evidence="8">
    <location>
        <begin position="93"/>
        <end position="293"/>
    </location>
</feature>
<evidence type="ECO:0000256" key="3">
    <source>
        <dbReference type="ARBA" id="ARBA00012485"/>
    </source>
</evidence>
<evidence type="ECO:0000256" key="6">
    <source>
        <dbReference type="PROSITE-ProRule" id="PRU00104"/>
    </source>
</evidence>